<dbReference type="AlphaFoldDB" id="Q72FC7"/>
<dbReference type="EMBL" id="AE017285">
    <property type="protein sequence ID" value="AAS94770.1"/>
    <property type="molecule type" value="Genomic_DNA"/>
</dbReference>
<reference evidence="1 2" key="1">
    <citation type="journal article" date="2004" name="Nat. Biotechnol.">
        <title>The genome sequence of the anaerobic, sulfate-reducing bacterium Desulfovibrio vulgaris Hildenborough.</title>
        <authorList>
            <person name="Heidelberg J.F."/>
            <person name="Seshadri R."/>
            <person name="Haveman S.A."/>
            <person name="Hemme C.L."/>
            <person name="Paulsen I.T."/>
            <person name="Kolonay J.F."/>
            <person name="Eisen J.A."/>
            <person name="Ward N."/>
            <person name="Methe B."/>
            <person name="Brinkac L.M."/>
            <person name="Daugherty S.C."/>
            <person name="Deboy R.T."/>
            <person name="Dodson R.J."/>
            <person name="Durkin A.S."/>
            <person name="Madupu R."/>
            <person name="Nelson W.C."/>
            <person name="Sullivan S.A."/>
            <person name="Fouts D."/>
            <person name="Haft D.H."/>
            <person name="Selengut J."/>
            <person name="Peterson J.D."/>
            <person name="Davidsen T.M."/>
            <person name="Zafar N."/>
            <person name="Zhou L."/>
            <person name="Radune D."/>
            <person name="Dimitrov G."/>
            <person name="Hance M."/>
            <person name="Tran K."/>
            <person name="Khouri H."/>
            <person name="Gill J."/>
            <person name="Utterback T.R."/>
            <person name="Feldblyum T.V."/>
            <person name="Wall J.D."/>
            <person name="Voordouw G."/>
            <person name="Fraser C.M."/>
        </authorList>
    </citation>
    <scope>NUCLEOTIDE SEQUENCE [LARGE SCALE GENOMIC DNA]</scope>
    <source>
        <strain evidence="2">ATCC 29579 / DSM 644 / NCIMB 8303 / VKM B-1760 / Hildenborough</strain>
    </source>
</reference>
<dbReference type="HOGENOM" id="CLU_2933925_0_0_7"/>
<dbReference type="KEGG" id="dvu:DVU_0287"/>
<name>Q72FC7_NITV2</name>
<dbReference type="EnsemblBacteria" id="AAS94770">
    <property type="protein sequence ID" value="AAS94770"/>
    <property type="gene ID" value="DVU_0287"/>
</dbReference>
<evidence type="ECO:0000313" key="1">
    <source>
        <dbReference type="EMBL" id="AAS94770.1"/>
    </source>
</evidence>
<sequence length="60" mass="7237">MRAPEMESRPHPLRHELPHSFYNTMCIWKMETKKMPTFLDDPIQLKQRCHLISASFMHVL</sequence>
<dbReference type="PaxDb" id="882-DVU_0287"/>
<proteinExistence type="predicted"/>
<organism evidence="1 2">
    <name type="scientific">Nitratidesulfovibrio vulgaris (strain ATCC 29579 / DSM 644 / CCUG 34227 / NCIMB 8303 / VKM B-1760 / Hildenborough)</name>
    <name type="common">Desulfovibrio vulgaris</name>
    <dbReference type="NCBI Taxonomy" id="882"/>
    <lineage>
        <taxon>Bacteria</taxon>
        <taxon>Pseudomonadati</taxon>
        <taxon>Thermodesulfobacteriota</taxon>
        <taxon>Desulfovibrionia</taxon>
        <taxon>Desulfovibrionales</taxon>
        <taxon>Desulfovibrionaceae</taxon>
        <taxon>Nitratidesulfovibrio</taxon>
    </lineage>
</organism>
<evidence type="ECO:0000313" key="2">
    <source>
        <dbReference type="Proteomes" id="UP000002194"/>
    </source>
</evidence>
<keyword evidence="2" id="KW-1185">Reference proteome</keyword>
<dbReference type="Proteomes" id="UP000002194">
    <property type="component" value="Chromosome"/>
</dbReference>
<accession>Q72FC7</accession>
<protein>
    <submittedName>
        <fullName evidence="1">Uncharacterized protein</fullName>
    </submittedName>
</protein>
<gene>
    <name evidence="1" type="ordered locus">DVU_0287</name>
</gene>